<evidence type="ECO:0000313" key="2">
    <source>
        <dbReference type="Proteomes" id="UP000008556"/>
    </source>
</evidence>
<reference evidence="1 2" key="1">
    <citation type="submission" date="2007-11" db="EMBL/GenBank/DDBJ databases">
        <authorList>
            <consortium name="The Salmonella enterica serovar Paratyphi B Genome Sequencing Project"/>
            <person name="McClelland M."/>
            <person name="Sanderson E.K."/>
            <person name="Porwollik S."/>
            <person name="Spieth J."/>
            <person name="Clifton W.S."/>
            <person name="Fulton R."/>
            <person name="Cordes M."/>
            <person name="Wollam A."/>
            <person name="Shah N."/>
            <person name="Pepin K."/>
            <person name="Bhonagiri V."/>
            <person name="Nash W."/>
            <person name="Johnson M."/>
            <person name="Thiruvilangam P."/>
            <person name="Wilson R."/>
        </authorList>
    </citation>
    <scope>NUCLEOTIDE SEQUENCE [LARGE SCALE GENOMIC DNA]</scope>
    <source>
        <strain evidence="2">ATCC BAA-1250 / SPB7</strain>
    </source>
</reference>
<gene>
    <name evidence="1" type="ordered locus">SPAB_01889</name>
</gene>
<dbReference type="KEGG" id="spq:SPAB_01889"/>
<evidence type="ECO:0000313" key="1">
    <source>
        <dbReference type="EMBL" id="ABX67281.1"/>
    </source>
</evidence>
<protein>
    <submittedName>
        <fullName evidence="1">Uncharacterized protein</fullName>
    </submittedName>
</protein>
<organism evidence="1 2">
    <name type="scientific">Salmonella paratyphi B (strain ATCC BAA-1250 / SPB7)</name>
    <dbReference type="NCBI Taxonomy" id="1016998"/>
    <lineage>
        <taxon>Bacteria</taxon>
        <taxon>Pseudomonadati</taxon>
        <taxon>Pseudomonadota</taxon>
        <taxon>Gammaproteobacteria</taxon>
        <taxon>Enterobacterales</taxon>
        <taxon>Enterobacteriaceae</taxon>
        <taxon>Salmonella</taxon>
    </lineage>
</organism>
<accession>A0A6C6Z2A0</accession>
<dbReference type="EMBL" id="CP000886">
    <property type="protein sequence ID" value="ABX67281.1"/>
    <property type="molecule type" value="Genomic_DNA"/>
</dbReference>
<dbReference type="AlphaFoldDB" id="A0A6C6Z2A0"/>
<name>A0A6C6Z2A0_SALPB</name>
<dbReference type="Proteomes" id="UP000008556">
    <property type="component" value="Chromosome"/>
</dbReference>
<sequence length="46" mass="5174">MPYYFTVCGNKLYTKYLLSGLPRSDSSITRSCLALIATFFTSVNET</sequence>
<proteinExistence type="predicted"/>